<evidence type="ECO:0000256" key="1">
    <source>
        <dbReference type="SAM" id="MobiDB-lite"/>
    </source>
</evidence>
<reference evidence="3 4" key="1">
    <citation type="journal article" date="2012" name="PLoS Pathog.">
        <title>Diverse lifestyles and strategies of plant pathogenesis encoded in the genomes of eighteen Dothideomycetes fungi.</title>
        <authorList>
            <person name="Ohm R.A."/>
            <person name="Feau N."/>
            <person name="Henrissat B."/>
            <person name="Schoch C.L."/>
            <person name="Horwitz B.A."/>
            <person name="Barry K.W."/>
            <person name="Condon B.J."/>
            <person name="Copeland A.C."/>
            <person name="Dhillon B."/>
            <person name="Glaser F."/>
            <person name="Hesse C.N."/>
            <person name="Kosti I."/>
            <person name="LaButti K."/>
            <person name="Lindquist E.A."/>
            <person name="Lucas S."/>
            <person name="Salamov A.A."/>
            <person name="Bradshaw R.E."/>
            <person name="Ciuffetti L."/>
            <person name="Hamelin R.C."/>
            <person name="Kema G.H.J."/>
            <person name="Lawrence C."/>
            <person name="Scott J.A."/>
            <person name="Spatafora J.W."/>
            <person name="Turgeon B.G."/>
            <person name="de Wit P.J.G.M."/>
            <person name="Zhong S."/>
            <person name="Goodwin S.B."/>
            <person name="Grigoriev I.V."/>
        </authorList>
    </citation>
    <scope>NUCLEOTIDE SEQUENCE [LARGE SCALE GENOMIC DNA]</scope>
    <source>
        <strain evidence="3 4">SO2202</strain>
    </source>
</reference>
<keyword evidence="2" id="KW-0472">Membrane</keyword>
<keyword evidence="4" id="KW-1185">Reference proteome</keyword>
<dbReference type="OMA" id="NDCPASN"/>
<evidence type="ECO:0000313" key="4">
    <source>
        <dbReference type="Proteomes" id="UP000016931"/>
    </source>
</evidence>
<keyword evidence="2" id="KW-0812">Transmembrane</keyword>
<dbReference type="RefSeq" id="XP_016764533.1">
    <property type="nucleotide sequence ID" value="XM_016903188.1"/>
</dbReference>
<feature type="region of interest" description="Disordered" evidence="1">
    <location>
        <begin position="136"/>
        <end position="164"/>
    </location>
</feature>
<dbReference type="HOGENOM" id="CLU_071115_0_0_1"/>
<sequence>MDSVQASQRDQARMSLPPQRLSALYQYHNAPEVAPAHGLEYDDTIYPVSDKYPVIRESPLYDGKFSGNGRYHGDGNNRPPRIIFGMKIKTFLVVALAMSLVVVGAAVGGAVGGRQLRDEHQTQLAGTNVTNTALPATGTKITASPTSTFAAPTPTYEPLNDCPASNNTDYTSQYASTTSSSSSSVPAGLAFTKFCDLENPLSMSNDDDDNDNNNDNQDIIAQAFVYSFSDCIEICAAYNYAHSGSNCTVAVYEPSGSRPGNCWIGNTRQRLQPSNLRSSTDGTNVAILQQ</sequence>
<dbReference type="AlphaFoldDB" id="N1QJE6"/>
<dbReference type="EMBL" id="KB456260">
    <property type="protein sequence ID" value="EMF16412.1"/>
    <property type="molecule type" value="Genomic_DNA"/>
</dbReference>
<dbReference type="Proteomes" id="UP000016931">
    <property type="component" value="Unassembled WGS sequence"/>
</dbReference>
<evidence type="ECO:0000313" key="3">
    <source>
        <dbReference type="EMBL" id="EMF16412.1"/>
    </source>
</evidence>
<keyword evidence="2" id="KW-1133">Transmembrane helix</keyword>
<dbReference type="STRING" id="692275.N1QJE6"/>
<proteinExistence type="predicted"/>
<dbReference type="OrthoDB" id="5358884at2759"/>
<dbReference type="GeneID" id="27900325"/>
<gene>
    <name evidence="3" type="ORF">SEPMUDRAFT_145666</name>
</gene>
<protein>
    <recommendedName>
        <fullName evidence="5">Apple domain-containing protein</fullName>
    </recommendedName>
</protein>
<evidence type="ECO:0008006" key="5">
    <source>
        <dbReference type="Google" id="ProtNLM"/>
    </source>
</evidence>
<evidence type="ECO:0000256" key="2">
    <source>
        <dbReference type="SAM" id="Phobius"/>
    </source>
</evidence>
<name>N1QJE6_SPHMS</name>
<dbReference type="eggNOG" id="ENOG502SXHQ">
    <property type="taxonomic scope" value="Eukaryota"/>
</dbReference>
<organism evidence="3 4">
    <name type="scientific">Sphaerulina musiva (strain SO2202)</name>
    <name type="common">Poplar stem canker fungus</name>
    <name type="synonym">Septoria musiva</name>
    <dbReference type="NCBI Taxonomy" id="692275"/>
    <lineage>
        <taxon>Eukaryota</taxon>
        <taxon>Fungi</taxon>
        <taxon>Dikarya</taxon>
        <taxon>Ascomycota</taxon>
        <taxon>Pezizomycotina</taxon>
        <taxon>Dothideomycetes</taxon>
        <taxon>Dothideomycetidae</taxon>
        <taxon>Mycosphaerellales</taxon>
        <taxon>Mycosphaerellaceae</taxon>
        <taxon>Sphaerulina</taxon>
    </lineage>
</organism>
<accession>N1QJE6</accession>
<feature type="compositionally biased region" description="Low complexity" evidence="1">
    <location>
        <begin position="142"/>
        <end position="154"/>
    </location>
</feature>
<feature type="transmembrane region" description="Helical" evidence="2">
    <location>
        <begin position="91"/>
        <end position="111"/>
    </location>
</feature>